<organism evidence="1 2">
    <name type="scientific">Aspergillus tubingensis (strain CBS 134.48)</name>
    <dbReference type="NCBI Taxonomy" id="767770"/>
    <lineage>
        <taxon>Eukaryota</taxon>
        <taxon>Fungi</taxon>
        <taxon>Dikarya</taxon>
        <taxon>Ascomycota</taxon>
        <taxon>Pezizomycotina</taxon>
        <taxon>Eurotiomycetes</taxon>
        <taxon>Eurotiomycetidae</taxon>
        <taxon>Eurotiales</taxon>
        <taxon>Aspergillaceae</taxon>
        <taxon>Aspergillus</taxon>
        <taxon>Aspergillus subgen. Circumdati</taxon>
    </lineage>
</organism>
<dbReference type="VEuPathDB" id="FungiDB:ASPTUDRAFT_104165"/>
<reference evidence="2" key="1">
    <citation type="journal article" date="2017" name="Genome Biol.">
        <title>Comparative genomics reveals high biological diversity and specific adaptations in the industrially and medically important fungal genus Aspergillus.</title>
        <authorList>
            <person name="de Vries R.P."/>
            <person name="Riley R."/>
            <person name="Wiebenga A."/>
            <person name="Aguilar-Osorio G."/>
            <person name="Amillis S."/>
            <person name="Uchima C.A."/>
            <person name="Anderluh G."/>
            <person name="Asadollahi M."/>
            <person name="Askin M."/>
            <person name="Barry K."/>
            <person name="Battaglia E."/>
            <person name="Bayram O."/>
            <person name="Benocci T."/>
            <person name="Braus-Stromeyer S.A."/>
            <person name="Caldana C."/>
            <person name="Canovas D."/>
            <person name="Cerqueira G.C."/>
            <person name="Chen F."/>
            <person name="Chen W."/>
            <person name="Choi C."/>
            <person name="Clum A."/>
            <person name="Dos Santos R.A."/>
            <person name="Damasio A.R."/>
            <person name="Diallinas G."/>
            <person name="Emri T."/>
            <person name="Fekete E."/>
            <person name="Flipphi M."/>
            <person name="Freyberg S."/>
            <person name="Gallo A."/>
            <person name="Gournas C."/>
            <person name="Habgood R."/>
            <person name="Hainaut M."/>
            <person name="Harispe M.L."/>
            <person name="Henrissat B."/>
            <person name="Hilden K.S."/>
            <person name="Hope R."/>
            <person name="Hossain A."/>
            <person name="Karabika E."/>
            <person name="Karaffa L."/>
            <person name="Karanyi Z."/>
            <person name="Krasevec N."/>
            <person name="Kuo A."/>
            <person name="Kusch H."/>
            <person name="LaButti K."/>
            <person name="Lagendijk E.L."/>
            <person name="Lapidus A."/>
            <person name="Levasseur A."/>
            <person name="Lindquist E."/>
            <person name="Lipzen A."/>
            <person name="Logrieco A.F."/>
            <person name="MacCabe A."/>
            <person name="Maekelae M.R."/>
            <person name="Malavazi I."/>
            <person name="Melin P."/>
            <person name="Meyer V."/>
            <person name="Mielnichuk N."/>
            <person name="Miskei M."/>
            <person name="Molnar A.P."/>
            <person name="Mule G."/>
            <person name="Ngan C.Y."/>
            <person name="Orejas M."/>
            <person name="Orosz E."/>
            <person name="Ouedraogo J.P."/>
            <person name="Overkamp K.M."/>
            <person name="Park H.-S."/>
            <person name="Perrone G."/>
            <person name="Piumi F."/>
            <person name="Punt P.J."/>
            <person name="Ram A.F."/>
            <person name="Ramon A."/>
            <person name="Rauscher S."/>
            <person name="Record E."/>
            <person name="Riano-Pachon D.M."/>
            <person name="Robert V."/>
            <person name="Roehrig J."/>
            <person name="Ruller R."/>
            <person name="Salamov A."/>
            <person name="Salih N.S."/>
            <person name="Samson R.A."/>
            <person name="Sandor E."/>
            <person name="Sanguinetti M."/>
            <person name="Schuetze T."/>
            <person name="Sepcic K."/>
            <person name="Shelest E."/>
            <person name="Sherlock G."/>
            <person name="Sophianopoulou V."/>
            <person name="Squina F.M."/>
            <person name="Sun H."/>
            <person name="Susca A."/>
            <person name="Todd R.B."/>
            <person name="Tsang A."/>
            <person name="Unkles S.E."/>
            <person name="van de Wiele N."/>
            <person name="van Rossen-Uffink D."/>
            <person name="Oliveira J.V."/>
            <person name="Vesth T.C."/>
            <person name="Visser J."/>
            <person name="Yu J.-H."/>
            <person name="Zhou M."/>
            <person name="Andersen M.R."/>
            <person name="Archer D.B."/>
            <person name="Baker S.E."/>
            <person name="Benoit I."/>
            <person name="Brakhage A.A."/>
            <person name="Braus G.H."/>
            <person name="Fischer R."/>
            <person name="Frisvad J.C."/>
            <person name="Goldman G.H."/>
            <person name="Houbraken J."/>
            <person name="Oakley B."/>
            <person name="Pocsi I."/>
            <person name="Scazzocchio C."/>
            <person name="Seiboth B."/>
            <person name="vanKuyk P.A."/>
            <person name="Wortman J."/>
            <person name="Dyer P.S."/>
            <person name="Grigoriev I.V."/>
        </authorList>
    </citation>
    <scope>NUCLEOTIDE SEQUENCE [LARGE SCALE GENOMIC DNA]</scope>
    <source>
        <strain evidence="2">CBS 134.48</strain>
    </source>
</reference>
<dbReference type="AlphaFoldDB" id="A0A1L9MR44"/>
<proteinExistence type="predicted"/>
<gene>
    <name evidence="1" type="ORF">ASPTUDRAFT_104165</name>
</gene>
<name>A0A1L9MR44_ASPTC</name>
<keyword evidence="2" id="KW-1185">Reference proteome</keyword>
<evidence type="ECO:0000313" key="1">
    <source>
        <dbReference type="EMBL" id="OJI79325.1"/>
    </source>
</evidence>
<evidence type="ECO:0000313" key="2">
    <source>
        <dbReference type="Proteomes" id="UP000184304"/>
    </source>
</evidence>
<dbReference type="Proteomes" id="UP000184304">
    <property type="component" value="Unassembled WGS sequence"/>
</dbReference>
<protein>
    <submittedName>
        <fullName evidence="1">Uncharacterized protein</fullName>
    </submittedName>
</protein>
<dbReference type="EMBL" id="KV878208">
    <property type="protein sequence ID" value="OJI79325.1"/>
    <property type="molecule type" value="Genomic_DNA"/>
</dbReference>
<feature type="non-terminal residue" evidence="1">
    <location>
        <position position="100"/>
    </location>
</feature>
<sequence>MGEESRFRNLDPAYAGGWRDMPVLICKILIKTAFTVLDDMRYLRSSYRISQEGGVAGEVECRTRKRGGETGCTYPKTTPSAINSDAVDVSLAGGLVYSNQ</sequence>
<accession>A0A1L9MR44</accession>